<evidence type="ECO:0000256" key="11">
    <source>
        <dbReference type="PROSITE-ProRule" id="PRU10141"/>
    </source>
</evidence>
<evidence type="ECO:0000313" key="14">
    <source>
        <dbReference type="EMBL" id="KAJ3255722.1"/>
    </source>
</evidence>
<keyword evidence="2" id="KW-0723">Serine/threonine-protein kinase</keyword>
<dbReference type="PROSITE" id="PS00108">
    <property type="entry name" value="PROTEIN_KINASE_ST"/>
    <property type="match status" value="1"/>
</dbReference>
<dbReference type="CDD" id="cd13996">
    <property type="entry name" value="STKc_EIF2AK"/>
    <property type="match status" value="1"/>
</dbReference>
<evidence type="ECO:0000259" key="13">
    <source>
        <dbReference type="PROSITE" id="PS50011"/>
    </source>
</evidence>
<comment type="catalytic activity">
    <reaction evidence="10">
        <text>L-seryl-[protein] + ATP = O-phospho-L-seryl-[protein] + ADP + H(+)</text>
        <dbReference type="Rhea" id="RHEA:17989"/>
        <dbReference type="Rhea" id="RHEA-COMP:9863"/>
        <dbReference type="Rhea" id="RHEA-COMP:11604"/>
        <dbReference type="ChEBI" id="CHEBI:15378"/>
        <dbReference type="ChEBI" id="CHEBI:29999"/>
        <dbReference type="ChEBI" id="CHEBI:30616"/>
        <dbReference type="ChEBI" id="CHEBI:83421"/>
        <dbReference type="ChEBI" id="CHEBI:456216"/>
        <dbReference type="EC" id="2.7.11.1"/>
    </reaction>
    <physiologicalReaction direction="left-to-right" evidence="10">
        <dbReference type="Rhea" id="RHEA:17990"/>
    </physiologicalReaction>
</comment>
<keyword evidence="6 11" id="KW-0067">ATP-binding</keyword>
<accession>A0AAD5UEA0</accession>
<dbReference type="InterPro" id="IPR050339">
    <property type="entry name" value="CC_SR_Kinase"/>
</dbReference>
<dbReference type="PANTHER" id="PTHR11042">
    <property type="entry name" value="EUKARYOTIC TRANSLATION INITIATION FACTOR 2-ALPHA KINASE EIF2-ALPHA KINASE -RELATED"/>
    <property type="match status" value="1"/>
</dbReference>
<evidence type="ECO:0000256" key="10">
    <source>
        <dbReference type="ARBA" id="ARBA00048977"/>
    </source>
</evidence>
<evidence type="ECO:0000313" key="15">
    <source>
        <dbReference type="Proteomes" id="UP001210925"/>
    </source>
</evidence>
<dbReference type="EC" id="2.7.11.1" evidence="1"/>
<proteinExistence type="inferred from homology"/>
<dbReference type="InterPro" id="IPR008271">
    <property type="entry name" value="Ser/Thr_kinase_AS"/>
</dbReference>
<dbReference type="GO" id="GO:0004694">
    <property type="term" value="F:eukaryotic translation initiation factor 2alpha kinase activity"/>
    <property type="evidence" value="ECO:0007669"/>
    <property type="project" value="TreeGrafter"/>
</dbReference>
<gene>
    <name evidence="14" type="primary">SPA1</name>
    <name evidence="14" type="ORF">HK103_006089</name>
</gene>
<dbReference type="AlphaFoldDB" id="A0AAD5UEA0"/>
<keyword evidence="15" id="KW-1185">Reference proteome</keyword>
<comment type="similarity">
    <text evidence="8">Belongs to the protein kinase superfamily. Ser/Thr protein kinase family. GCN2 subfamily.</text>
</comment>
<dbReference type="InterPro" id="IPR000719">
    <property type="entry name" value="Prot_kinase_dom"/>
</dbReference>
<name>A0AAD5UEA0_9FUNG</name>
<evidence type="ECO:0000256" key="12">
    <source>
        <dbReference type="SAM" id="Coils"/>
    </source>
</evidence>
<evidence type="ECO:0000256" key="9">
    <source>
        <dbReference type="ARBA" id="ARBA00048659"/>
    </source>
</evidence>
<comment type="catalytic activity">
    <reaction evidence="9">
        <text>L-threonyl-[protein] + ATP = O-phospho-L-threonyl-[protein] + ADP + H(+)</text>
        <dbReference type="Rhea" id="RHEA:46608"/>
        <dbReference type="Rhea" id="RHEA-COMP:11060"/>
        <dbReference type="Rhea" id="RHEA-COMP:11605"/>
        <dbReference type="ChEBI" id="CHEBI:15378"/>
        <dbReference type="ChEBI" id="CHEBI:30013"/>
        <dbReference type="ChEBI" id="CHEBI:30616"/>
        <dbReference type="ChEBI" id="CHEBI:61977"/>
        <dbReference type="ChEBI" id="CHEBI:456216"/>
        <dbReference type="EC" id="2.7.11.1"/>
    </reaction>
    <physiologicalReaction direction="left-to-right" evidence="9">
        <dbReference type="Rhea" id="RHEA:46609"/>
    </physiologicalReaction>
</comment>
<sequence>MNPVAISCFESIQQPVLLVSPDLVIVYRNELARPYFKLKKLSYYFNIVPQGKITTVFRNKKTEISCGILKQGTEFEYVHVLVLKICDDEVTGRYETEFEEIEPLGKGGFGQVFRARNRLDGQEYAIKKVLLNCFPEDIQDEFDSPVQLSPTQTLLNGPNSWMDSHTRRLSIQDHRVLREVITLASVSHHTNIVRYYTSWIETHSECISCDNDDAESVDSDQSPHYATLYIQMQLYKCENLREWLDNRKEINFDLNLSIFMQLVTALCHIHSQGVIHRDFKPDNIFMENGQVHVGDFGLAKNITDHIVNQKEFATEASSDLGTFFYIAPEITEESKCITKSDIYSLGILLFELFMIFKTGMERSVVLNDLKNGRFPKEMEIKYPVVCDLVAQLTHKDAEKRPSGQEIMTHHIFNNALSGGGIQHIYSNEVDLFSASFKKAIQISPIQMYKPSIPKINLSELTPRPKFKMPADSGIFHLDDVDSPEPTEDHEELLAQFGMTLKKKKGDKERIRELEKTVKNLEARLQYMQVRSEFLEKK</sequence>
<organism evidence="14 15">
    <name type="scientific">Boothiomyces macroporosus</name>
    <dbReference type="NCBI Taxonomy" id="261099"/>
    <lineage>
        <taxon>Eukaryota</taxon>
        <taxon>Fungi</taxon>
        <taxon>Fungi incertae sedis</taxon>
        <taxon>Chytridiomycota</taxon>
        <taxon>Chytridiomycota incertae sedis</taxon>
        <taxon>Chytridiomycetes</taxon>
        <taxon>Rhizophydiales</taxon>
        <taxon>Terramycetaceae</taxon>
        <taxon>Boothiomyces</taxon>
    </lineage>
</organism>
<keyword evidence="3" id="KW-0808">Transferase</keyword>
<evidence type="ECO:0000256" key="7">
    <source>
        <dbReference type="ARBA" id="ARBA00023193"/>
    </source>
</evidence>
<dbReference type="PROSITE" id="PS00107">
    <property type="entry name" value="PROTEIN_KINASE_ATP"/>
    <property type="match status" value="1"/>
</dbReference>
<dbReference type="GO" id="GO:0017148">
    <property type="term" value="P:negative regulation of translation"/>
    <property type="evidence" value="ECO:0007669"/>
    <property type="project" value="UniProtKB-KW"/>
</dbReference>
<dbReference type="Gene3D" id="3.30.200.20">
    <property type="entry name" value="Phosphorylase Kinase, domain 1"/>
    <property type="match status" value="1"/>
</dbReference>
<evidence type="ECO:0000256" key="2">
    <source>
        <dbReference type="ARBA" id="ARBA00022527"/>
    </source>
</evidence>
<dbReference type="GO" id="GO:0005524">
    <property type="term" value="F:ATP binding"/>
    <property type="evidence" value="ECO:0007669"/>
    <property type="project" value="UniProtKB-UniRule"/>
</dbReference>
<dbReference type="Proteomes" id="UP001210925">
    <property type="component" value="Unassembled WGS sequence"/>
</dbReference>
<dbReference type="EMBL" id="JADGKB010000061">
    <property type="protein sequence ID" value="KAJ3255722.1"/>
    <property type="molecule type" value="Genomic_DNA"/>
</dbReference>
<dbReference type="SUPFAM" id="SSF56112">
    <property type="entry name" value="Protein kinase-like (PK-like)"/>
    <property type="match status" value="1"/>
</dbReference>
<evidence type="ECO:0000256" key="8">
    <source>
        <dbReference type="ARBA" id="ARBA00037982"/>
    </source>
</evidence>
<feature type="coiled-coil region" evidence="12">
    <location>
        <begin position="503"/>
        <end position="537"/>
    </location>
</feature>
<dbReference type="GO" id="GO:0005634">
    <property type="term" value="C:nucleus"/>
    <property type="evidence" value="ECO:0007669"/>
    <property type="project" value="TreeGrafter"/>
</dbReference>
<dbReference type="InterPro" id="IPR017441">
    <property type="entry name" value="Protein_kinase_ATP_BS"/>
</dbReference>
<evidence type="ECO:0000256" key="5">
    <source>
        <dbReference type="ARBA" id="ARBA00022777"/>
    </source>
</evidence>
<comment type="caution">
    <text evidence="14">The sequence shown here is derived from an EMBL/GenBank/DDBJ whole genome shotgun (WGS) entry which is preliminary data.</text>
</comment>
<keyword evidence="7" id="KW-0652">Protein synthesis inhibitor</keyword>
<keyword evidence="5" id="KW-0418">Kinase</keyword>
<evidence type="ECO:0000256" key="6">
    <source>
        <dbReference type="ARBA" id="ARBA00022840"/>
    </source>
</evidence>
<evidence type="ECO:0000256" key="4">
    <source>
        <dbReference type="ARBA" id="ARBA00022741"/>
    </source>
</evidence>
<reference evidence="14" key="1">
    <citation type="submission" date="2020-05" db="EMBL/GenBank/DDBJ databases">
        <title>Phylogenomic resolution of chytrid fungi.</title>
        <authorList>
            <person name="Stajich J.E."/>
            <person name="Amses K."/>
            <person name="Simmons R."/>
            <person name="Seto K."/>
            <person name="Myers J."/>
            <person name="Bonds A."/>
            <person name="Quandt C.A."/>
            <person name="Barry K."/>
            <person name="Liu P."/>
            <person name="Grigoriev I."/>
            <person name="Longcore J.E."/>
            <person name="James T.Y."/>
        </authorList>
    </citation>
    <scope>NUCLEOTIDE SEQUENCE</scope>
    <source>
        <strain evidence="14">PLAUS21</strain>
    </source>
</reference>
<protein>
    <recommendedName>
        <fullName evidence="1">non-specific serine/threonine protein kinase</fullName>
        <ecNumber evidence="1">2.7.11.1</ecNumber>
    </recommendedName>
</protein>
<evidence type="ECO:0000256" key="1">
    <source>
        <dbReference type="ARBA" id="ARBA00012513"/>
    </source>
</evidence>
<dbReference type="GO" id="GO:0005737">
    <property type="term" value="C:cytoplasm"/>
    <property type="evidence" value="ECO:0007669"/>
    <property type="project" value="TreeGrafter"/>
</dbReference>
<keyword evidence="4 11" id="KW-0547">Nucleotide-binding</keyword>
<feature type="domain" description="Protein kinase" evidence="13">
    <location>
        <begin position="98"/>
        <end position="412"/>
    </location>
</feature>
<keyword evidence="12" id="KW-0175">Coiled coil</keyword>
<evidence type="ECO:0000256" key="3">
    <source>
        <dbReference type="ARBA" id="ARBA00022679"/>
    </source>
</evidence>
<dbReference type="InterPro" id="IPR011009">
    <property type="entry name" value="Kinase-like_dom_sf"/>
</dbReference>
<dbReference type="Gene3D" id="1.10.510.10">
    <property type="entry name" value="Transferase(Phosphotransferase) domain 1"/>
    <property type="match status" value="1"/>
</dbReference>
<dbReference type="PROSITE" id="PS50011">
    <property type="entry name" value="PROTEIN_KINASE_DOM"/>
    <property type="match status" value="1"/>
</dbReference>
<dbReference type="Pfam" id="PF00069">
    <property type="entry name" value="Pkinase"/>
    <property type="match status" value="1"/>
</dbReference>
<feature type="binding site" evidence="11">
    <location>
        <position position="128"/>
    </location>
    <ligand>
        <name>ATP</name>
        <dbReference type="ChEBI" id="CHEBI:30616"/>
    </ligand>
</feature>
<dbReference type="PANTHER" id="PTHR11042:SF160">
    <property type="entry name" value="EUKARYOTIC TRANSLATION INITIATION FACTOR 2-ALPHA KINASE 1"/>
    <property type="match status" value="1"/>
</dbReference>